<evidence type="ECO:0008006" key="4">
    <source>
        <dbReference type="Google" id="ProtNLM"/>
    </source>
</evidence>
<dbReference type="PATRIC" id="fig|1550566.3.peg.498"/>
<feature type="transmembrane region" description="Helical" evidence="1">
    <location>
        <begin position="20"/>
        <end position="41"/>
    </location>
</feature>
<keyword evidence="3" id="KW-1185">Reference proteome</keyword>
<keyword evidence="1" id="KW-0812">Transmembrane</keyword>
<evidence type="ECO:0000313" key="2">
    <source>
        <dbReference type="EMBL" id="KLK89291.1"/>
    </source>
</evidence>
<dbReference type="AlphaFoldDB" id="A0A0H1R3E5"/>
<evidence type="ECO:0000256" key="1">
    <source>
        <dbReference type="SAM" id="Phobius"/>
    </source>
</evidence>
<keyword evidence="1" id="KW-0472">Membrane</keyword>
<feature type="transmembrane region" description="Helical" evidence="1">
    <location>
        <begin position="53"/>
        <end position="72"/>
    </location>
</feature>
<gene>
    <name evidence="2" type="ORF">SZ63_02355</name>
</gene>
<evidence type="ECO:0000313" key="3">
    <source>
        <dbReference type="Proteomes" id="UP000035301"/>
    </source>
</evidence>
<sequence>MILYLFLAAIIYDFFVFQVLNSHISLIFSIMIGLLLVSYFYFKRNLRDSEKLLILFIITVWFVFQISLIGSVEYQYQYVVEDYKQEYADTIDTGNYTALSASWLLAEKYCNGMDITYGQKGVTLPNRALSGTPISIMLLGVNPCLAIYFSDFTSRNKLIFLQNAGNCGEFARAIAIMLEDASSMNTRVIKMEGADHEFPEVYYEGEWWVFDKTYTTSISPVRARDYATHLEDRYNYLHHSIANLKVANEEISVLEEHGFDASNVTISALFDTISYSEPDTPLSYAEIKVYAITYTRDSIVFTGKTDVNGKCNLILNGDKEYVIVGNYDMYNGIKIVNTLPSKDELVILLLC</sequence>
<accession>A0A0H1R3E5</accession>
<feature type="transmembrane region" description="Helical" evidence="1">
    <location>
        <begin position="128"/>
        <end position="149"/>
    </location>
</feature>
<dbReference type="Proteomes" id="UP000035301">
    <property type="component" value="Unassembled WGS sequence"/>
</dbReference>
<protein>
    <recommendedName>
        <fullName evidence="4">Transglutaminase-like domain-containing protein</fullName>
    </recommendedName>
</protein>
<name>A0A0H1R3E5_9EURY</name>
<comment type="caution">
    <text evidence="2">The sequence shown here is derived from an EMBL/GenBank/DDBJ whole genome shotgun (WGS) entry which is preliminary data.</text>
</comment>
<reference evidence="2 3" key="1">
    <citation type="journal article" date="2015" name="Int. J. Syst. Evol. Microbiol.">
        <title>Methanoculleus sediminis sp. nov., a methanogen from sediments near a submarine mud volcano.</title>
        <authorList>
            <person name="Chen S.C."/>
            <person name="Chen M.F."/>
            <person name="Lai M.C."/>
            <person name="Weng C.Y."/>
            <person name="Wu S.Y."/>
            <person name="Lin S."/>
            <person name="Yang T.F."/>
            <person name="Chen P.C."/>
        </authorList>
    </citation>
    <scope>NUCLEOTIDE SEQUENCE [LARGE SCALE GENOMIC DNA]</scope>
    <source>
        <strain evidence="2 3">S3Fa</strain>
    </source>
</reference>
<proteinExistence type="predicted"/>
<dbReference type="EMBL" id="JXOJ01000001">
    <property type="protein sequence ID" value="KLK89291.1"/>
    <property type="molecule type" value="Genomic_DNA"/>
</dbReference>
<organism evidence="2 3">
    <name type="scientific">Methanoculleus sediminis</name>
    <dbReference type="NCBI Taxonomy" id="1550566"/>
    <lineage>
        <taxon>Archaea</taxon>
        <taxon>Methanobacteriati</taxon>
        <taxon>Methanobacteriota</taxon>
        <taxon>Stenosarchaea group</taxon>
        <taxon>Methanomicrobia</taxon>
        <taxon>Methanomicrobiales</taxon>
        <taxon>Methanomicrobiaceae</taxon>
        <taxon>Methanoculleus</taxon>
    </lineage>
</organism>
<keyword evidence="1" id="KW-1133">Transmembrane helix</keyword>